<evidence type="ECO:0000256" key="4">
    <source>
        <dbReference type="ARBA" id="ARBA00022452"/>
    </source>
</evidence>
<proteinExistence type="inferred from homology"/>
<keyword evidence="6" id="KW-0472">Membrane</keyword>
<evidence type="ECO:0000256" key="8">
    <source>
        <dbReference type="SAM" id="Coils"/>
    </source>
</evidence>
<keyword evidence="9" id="KW-0732">Signal</keyword>
<evidence type="ECO:0000256" key="2">
    <source>
        <dbReference type="ARBA" id="ARBA00007613"/>
    </source>
</evidence>
<dbReference type="AlphaFoldDB" id="A0A246BMR7"/>
<evidence type="ECO:0000256" key="3">
    <source>
        <dbReference type="ARBA" id="ARBA00022448"/>
    </source>
</evidence>
<evidence type="ECO:0000313" key="10">
    <source>
        <dbReference type="EMBL" id="OWL96934.1"/>
    </source>
</evidence>
<keyword evidence="5" id="KW-0812">Transmembrane</keyword>
<dbReference type="GO" id="GO:0015562">
    <property type="term" value="F:efflux transmembrane transporter activity"/>
    <property type="evidence" value="ECO:0007669"/>
    <property type="project" value="InterPro"/>
</dbReference>
<evidence type="ECO:0000256" key="1">
    <source>
        <dbReference type="ARBA" id="ARBA00004442"/>
    </source>
</evidence>
<keyword evidence="3" id="KW-0813">Transport</keyword>
<comment type="similarity">
    <text evidence="2">Belongs to the outer membrane factor (OMF) (TC 1.B.17) family.</text>
</comment>
<gene>
    <name evidence="10" type="ORF">CBQ26_08090</name>
</gene>
<dbReference type="GO" id="GO:0015288">
    <property type="term" value="F:porin activity"/>
    <property type="evidence" value="ECO:0007669"/>
    <property type="project" value="TreeGrafter"/>
</dbReference>
<dbReference type="OrthoDB" id="68259at2"/>
<dbReference type="RefSeq" id="WP_088248131.1">
    <property type="nucleotide sequence ID" value="NZ_NHMK01000010.1"/>
</dbReference>
<feature type="chain" id="PRO_5012219110" evidence="9">
    <location>
        <begin position="22"/>
        <end position="347"/>
    </location>
</feature>
<dbReference type="EMBL" id="NHMK01000010">
    <property type="protein sequence ID" value="OWL96934.1"/>
    <property type="molecule type" value="Genomic_DNA"/>
</dbReference>
<comment type="caution">
    <text evidence="10">The sequence shown here is derived from an EMBL/GenBank/DDBJ whole genome shotgun (WGS) entry which is preliminary data.</text>
</comment>
<protein>
    <submittedName>
        <fullName evidence="10">Transporter</fullName>
    </submittedName>
</protein>
<dbReference type="Pfam" id="PF02321">
    <property type="entry name" value="OEP"/>
    <property type="match status" value="1"/>
</dbReference>
<comment type="subcellular location">
    <subcellularLocation>
        <location evidence="1">Cell outer membrane</location>
    </subcellularLocation>
</comment>
<dbReference type="PANTHER" id="PTHR30026:SF20">
    <property type="entry name" value="OUTER MEMBRANE PROTEIN TOLC"/>
    <property type="match status" value="1"/>
</dbReference>
<feature type="coiled-coil region" evidence="8">
    <location>
        <begin position="236"/>
        <end position="288"/>
    </location>
</feature>
<feature type="signal peptide" evidence="9">
    <location>
        <begin position="1"/>
        <end position="21"/>
    </location>
</feature>
<keyword evidence="7" id="KW-0998">Cell outer membrane</keyword>
<dbReference type="Gene3D" id="1.20.1600.10">
    <property type="entry name" value="Outer membrane efflux proteins (OEP)"/>
    <property type="match status" value="2"/>
</dbReference>
<evidence type="ECO:0000256" key="7">
    <source>
        <dbReference type="ARBA" id="ARBA00023237"/>
    </source>
</evidence>
<dbReference type="PANTHER" id="PTHR30026">
    <property type="entry name" value="OUTER MEMBRANE PROTEIN TOLC"/>
    <property type="match status" value="1"/>
</dbReference>
<evidence type="ECO:0000256" key="9">
    <source>
        <dbReference type="SAM" id="SignalP"/>
    </source>
</evidence>
<keyword evidence="4" id="KW-1134">Transmembrane beta strand</keyword>
<evidence type="ECO:0000256" key="5">
    <source>
        <dbReference type="ARBA" id="ARBA00022692"/>
    </source>
</evidence>
<dbReference type="GO" id="GO:1990281">
    <property type="term" value="C:efflux pump complex"/>
    <property type="evidence" value="ECO:0007669"/>
    <property type="project" value="TreeGrafter"/>
</dbReference>
<keyword evidence="11" id="KW-1185">Reference proteome</keyword>
<keyword evidence="8" id="KW-0175">Coiled coil</keyword>
<dbReference type="InterPro" id="IPR003423">
    <property type="entry name" value="OMP_efflux"/>
</dbReference>
<dbReference type="Proteomes" id="UP000197208">
    <property type="component" value="Unassembled WGS sequence"/>
</dbReference>
<evidence type="ECO:0000313" key="11">
    <source>
        <dbReference type="Proteomes" id="UP000197208"/>
    </source>
</evidence>
<dbReference type="SUPFAM" id="SSF56954">
    <property type="entry name" value="Outer membrane efflux proteins (OEP)"/>
    <property type="match status" value="2"/>
</dbReference>
<dbReference type="GO" id="GO:0009279">
    <property type="term" value="C:cell outer membrane"/>
    <property type="evidence" value="ECO:0007669"/>
    <property type="project" value="UniProtKB-SubCell"/>
</dbReference>
<reference evidence="10 11" key="1">
    <citation type="submission" date="2017-05" db="EMBL/GenBank/DDBJ databases">
        <title>De novo genome assembly of Deniococcus indicus strain DR1.</title>
        <authorList>
            <person name="Chauhan D."/>
            <person name="Yennamalli R.M."/>
            <person name="Priyadarshini R."/>
        </authorList>
    </citation>
    <scope>NUCLEOTIDE SEQUENCE [LARGE SCALE GENOMIC DNA]</scope>
    <source>
        <strain evidence="10 11">DR1</strain>
    </source>
</reference>
<accession>A0A246BMR7</accession>
<dbReference type="InterPro" id="IPR051906">
    <property type="entry name" value="TolC-like"/>
</dbReference>
<organism evidence="10 11">
    <name type="scientific">Deinococcus indicus</name>
    <dbReference type="NCBI Taxonomy" id="223556"/>
    <lineage>
        <taxon>Bacteria</taxon>
        <taxon>Thermotogati</taxon>
        <taxon>Deinococcota</taxon>
        <taxon>Deinococci</taxon>
        <taxon>Deinococcales</taxon>
        <taxon>Deinococcaceae</taxon>
        <taxon>Deinococcus</taxon>
    </lineage>
</organism>
<evidence type="ECO:0000256" key="6">
    <source>
        <dbReference type="ARBA" id="ARBA00023136"/>
    </source>
</evidence>
<sequence length="347" mass="35971">MNRTLIHLTALMLAVTGLASAQTGRLTLQGAVTRALESGADVTTARANLQKAQANLRAVRADPTTPVTTLTQAEQDVAGQAATLAATKLATAQTVITQYLGASDTAERLSVAAAQVALSERQLKIAQARLAARVATTLDVSRAQNALNGDRQDLQSAREQLPVLEAQLARSLNLPAGTDLTLSAPPAPPKLSVTLAALQAGLDKRLPALVQAANGSVFAALQVKLADNDYTPARTLEDARVSAQNAQRSLDDATRSAATQVRDAYRTVQDAQERVALARESLANTQTSLTQAQARLKAGTAAAVDVQQAQVQAQQAALNVTQASGNVWKALAALGSAAGLDVTGLVK</sequence>
<name>A0A246BMR7_9DEIO</name>